<evidence type="ECO:0000256" key="2">
    <source>
        <dbReference type="ARBA" id="ARBA00022448"/>
    </source>
</evidence>
<dbReference type="PANTHER" id="PTHR30193">
    <property type="entry name" value="ABC TRANSPORTER PERMEASE PROTEIN"/>
    <property type="match status" value="1"/>
</dbReference>
<dbReference type="CDD" id="cd06261">
    <property type="entry name" value="TM_PBP2"/>
    <property type="match status" value="2"/>
</dbReference>
<evidence type="ECO:0000256" key="6">
    <source>
        <dbReference type="ARBA" id="ARBA00023136"/>
    </source>
</evidence>
<keyword evidence="3" id="KW-1003">Cell membrane</keyword>
<feature type="domain" description="ABC transmembrane type-1" evidence="8">
    <location>
        <begin position="91"/>
        <end position="305"/>
    </location>
</feature>
<feature type="transmembrane region" description="Helical" evidence="7">
    <location>
        <begin position="684"/>
        <end position="704"/>
    </location>
</feature>
<feature type="transmembrane region" description="Helical" evidence="7">
    <location>
        <begin position="31"/>
        <end position="54"/>
    </location>
</feature>
<protein>
    <submittedName>
        <fullName evidence="9">Sugar ABC transporter permease</fullName>
    </submittedName>
</protein>
<feature type="transmembrane region" description="Helical" evidence="7">
    <location>
        <begin position="128"/>
        <end position="148"/>
    </location>
</feature>
<dbReference type="Gene3D" id="1.10.3720.10">
    <property type="entry name" value="MetI-like"/>
    <property type="match status" value="2"/>
</dbReference>
<dbReference type="InterPro" id="IPR035906">
    <property type="entry name" value="MetI-like_sf"/>
</dbReference>
<sequence>MAQQMTAPTRLAQPQAISLNKRLERWLGKDWKIAALFVAPMIILMAGLILYPFLNAVYMSMFVRTINRQEVFVGLENYRRLLTDAQFTGSISNTIRFTVISVAAKLVVGLIIASLLNSKLPFRNVLSGIMLLPWIVPEVVTALTWRGIFDPLFGTLNPLLRSLGIINRDIGWLSEPGLALASVIAVNIWKGIPFFTMLLLAGLKAIDRELYEASEVDGANGVQRFFNITLPGLRYVIAVTVLLSTISTFNTFGLIYLMTGGGPGGETRVYSILAYERALLQNRFGPGAAVSLMTAPFLAIFIFLLARFMRQGVDRSAPRETSNPGLKAVGRALPWAIAGAAIVVAAAATLSTAGIAGLLICGLITAVICAVLFAFGRFAAFLSTRAIPWLILAGVTPLIILAALSSGDPVEGMVRVLAAVAAAVVIGIAGYGLSLLTNRNLSSATRAQLGVAFRLLALSPFLCFVLFPFYFVIITAFKSDLQIQQRVSLFWPDPWVLTQFDTLLNRTQYVLWFRNTVTIALVTTVLSVFFAALGGYALARLKFRSAGALTTVLLITYLLPGSLMFIPMYRILTGLGAINTHMALILTYPTFLMPFATWVMMGYYRSIPEDLEEAAMIDGANRFGAFWRITLPLAVPALLAVTLIAFTNAWNEFLYAFIFLTSEKLITLPVGLQKLVFADLYPYGQLMAASLIMSIPVVGFYIFAQRFLVEGLTAGSVKG</sequence>
<dbReference type="InterPro" id="IPR051393">
    <property type="entry name" value="ABC_transporter_permease"/>
</dbReference>
<keyword evidence="4 7" id="KW-0812">Transmembrane</keyword>
<dbReference type="Proteomes" id="UP000230790">
    <property type="component" value="Unassembled WGS sequence"/>
</dbReference>
<comment type="subcellular location">
    <subcellularLocation>
        <location evidence="1 7">Cell membrane</location>
        <topology evidence="1 7">Multi-pass membrane protein</topology>
    </subcellularLocation>
</comment>
<evidence type="ECO:0000313" key="10">
    <source>
        <dbReference type="Proteomes" id="UP000230790"/>
    </source>
</evidence>
<feature type="transmembrane region" description="Helical" evidence="7">
    <location>
        <begin position="288"/>
        <end position="308"/>
    </location>
</feature>
<feature type="transmembrane region" description="Helical" evidence="7">
    <location>
        <begin position="581"/>
        <end position="604"/>
    </location>
</feature>
<feature type="transmembrane region" description="Helical" evidence="7">
    <location>
        <begin position="413"/>
        <end position="434"/>
    </location>
</feature>
<proteinExistence type="inferred from homology"/>
<feature type="transmembrane region" description="Helical" evidence="7">
    <location>
        <begin position="328"/>
        <end position="348"/>
    </location>
</feature>
<feature type="domain" description="ABC transmembrane type-1" evidence="8">
    <location>
        <begin position="513"/>
        <end position="704"/>
    </location>
</feature>
<evidence type="ECO:0000259" key="8">
    <source>
        <dbReference type="PROSITE" id="PS50928"/>
    </source>
</evidence>
<dbReference type="AlphaFoldDB" id="A0A2M8QCE0"/>
<evidence type="ECO:0000313" key="9">
    <source>
        <dbReference type="EMBL" id="PJF47450.1"/>
    </source>
</evidence>
<comment type="similarity">
    <text evidence="7">Belongs to the binding-protein-dependent transport system permease family.</text>
</comment>
<feature type="transmembrane region" description="Helical" evidence="7">
    <location>
        <begin position="354"/>
        <end position="375"/>
    </location>
</feature>
<feature type="transmembrane region" description="Helical" evidence="7">
    <location>
        <begin position="455"/>
        <end position="477"/>
    </location>
</feature>
<feature type="transmembrane region" description="Helical" evidence="7">
    <location>
        <begin position="517"/>
        <end position="539"/>
    </location>
</feature>
<comment type="caution">
    <text evidence="9">The sequence shown here is derived from an EMBL/GenBank/DDBJ whole genome shotgun (WGS) entry which is preliminary data.</text>
</comment>
<evidence type="ECO:0000256" key="3">
    <source>
        <dbReference type="ARBA" id="ARBA00022475"/>
    </source>
</evidence>
<reference evidence="9 10" key="1">
    <citation type="submission" date="2017-11" db="EMBL/GenBank/DDBJ databases">
        <title>Evolution of Phototrophy in the Chloroflexi Phylum Driven by Horizontal Gene Transfer.</title>
        <authorList>
            <person name="Ward L.M."/>
            <person name="Hemp J."/>
            <person name="Shih P.M."/>
            <person name="Mcglynn S.E."/>
            <person name="Fischer W."/>
        </authorList>
    </citation>
    <scope>NUCLEOTIDE SEQUENCE [LARGE SCALE GENOMIC DNA]</scope>
    <source>
        <strain evidence="9">JP3_7</strain>
    </source>
</reference>
<name>A0A2M8QCE0_9CHLR</name>
<evidence type="ECO:0000256" key="7">
    <source>
        <dbReference type="RuleBase" id="RU363032"/>
    </source>
</evidence>
<organism evidence="9 10">
    <name type="scientific">Candidatus Thermofonsia Clade 3 bacterium</name>
    <dbReference type="NCBI Taxonomy" id="2364212"/>
    <lineage>
        <taxon>Bacteria</taxon>
        <taxon>Bacillati</taxon>
        <taxon>Chloroflexota</taxon>
        <taxon>Candidatus Thermofontia</taxon>
        <taxon>Candidatus Thermofonsia Clade 3</taxon>
    </lineage>
</organism>
<evidence type="ECO:0000256" key="4">
    <source>
        <dbReference type="ARBA" id="ARBA00022692"/>
    </source>
</evidence>
<dbReference type="GO" id="GO:0005886">
    <property type="term" value="C:plasma membrane"/>
    <property type="evidence" value="ECO:0007669"/>
    <property type="project" value="UniProtKB-SubCell"/>
</dbReference>
<feature type="transmembrane region" description="Helical" evidence="7">
    <location>
        <begin position="546"/>
        <end position="569"/>
    </location>
</feature>
<keyword evidence="2 7" id="KW-0813">Transport</keyword>
<feature type="transmembrane region" description="Helical" evidence="7">
    <location>
        <begin position="178"/>
        <end position="201"/>
    </location>
</feature>
<feature type="transmembrane region" description="Helical" evidence="7">
    <location>
        <begin position="625"/>
        <end position="647"/>
    </location>
</feature>
<keyword evidence="5 7" id="KW-1133">Transmembrane helix</keyword>
<gene>
    <name evidence="9" type="ORF">CUN48_08570</name>
</gene>
<dbReference type="EMBL" id="PGTN01000048">
    <property type="protein sequence ID" value="PJF47450.1"/>
    <property type="molecule type" value="Genomic_DNA"/>
</dbReference>
<dbReference type="SUPFAM" id="SSF161098">
    <property type="entry name" value="MetI-like"/>
    <property type="match status" value="2"/>
</dbReference>
<dbReference type="InterPro" id="IPR000515">
    <property type="entry name" value="MetI-like"/>
</dbReference>
<feature type="transmembrane region" description="Helical" evidence="7">
    <location>
        <begin position="95"/>
        <end position="116"/>
    </location>
</feature>
<keyword evidence="6 7" id="KW-0472">Membrane</keyword>
<dbReference type="GO" id="GO:0055085">
    <property type="term" value="P:transmembrane transport"/>
    <property type="evidence" value="ECO:0007669"/>
    <property type="project" value="InterPro"/>
</dbReference>
<evidence type="ECO:0000256" key="1">
    <source>
        <dbReference type="ARBA" id="ARBA00004651"/>
    </source>
</evidence>
<dbReference type="Pfam" id="PF00528">
    <property type="entry name" value="BPD_transp_1"/>
    <property type="match status" value="2"/>
</dbReference>
<evidence type="ECO:0000256" key="5">
    <source>
        <dbReference type="ARBA" id="ARBA00022989"/>
    </source>
</evidence>
<accession>A0A2M8QCE0</accession>
<dbReference type="PANTHER" id="PTHR30193:SF37">
    <property type="entry name" value="INNER MEMBRANE ABC TRANSPORTER PERMEASE PROTEIN YCJO"/>
    <property type="match status" value="1"/>
</dbReference>
<feature type="transmembrane region" description="Helical" evidence="7">
    <location>
        <begin position="387"/>
        <end position="407"/>
    </location>
</feature>
<feature type="transmembrane region" description="Helical" evidence="7">
    <location>
        <begin position="233"/>
        <end position="258"/>
    </location>
</feature>
<dbReference type="PROSITE" id="PS50928">
    <property type="entry name" value="ABC_TM1"/>
    <property type="match status" value="2"/>
</dbReference>